<evidence type="ECO:0000256" key="5">
    <source>
        <dbReference type="ARBA" id="ARBA00023028"/>
    </source>
</evidence>
<dbReference type="GO" id="GO:0044231">
    <property type="term" value="C:host cell presynaptic membrane"/>
    <property type="evidence" value="ECO:0007669"/>
    <property type="project" value="UniProtKB-KW"/>
</dbReference>
<feature type="repeat" description="ANK" evidence="8">
    <location>
        <begin position="232"/>
        <end position="264"/>
    </location>
</feature>
<dbReference type="InterPro" id="IPR036770">
    <property type="entry name" value="Ankyrin_rpt-contain_sf"/>
</dbReference>
<dbReference type="GO" id="GO:0044218">
    <property type="term" value="C:other organism cell membrane"/>
    <property type="evidence" value="ECO:0007669"/>
    <property type="project" value="UniProtKB-KW"/>
</dbReference>
<dbReference type="CDD" id="cd01670">
    <property type="entry name" value="Death"/>
    <property type="match status" value="1"/>
</dbReference>
<keyword evidence="9" id="KW-0732">Signal</keyword>
<keyword evidence="6 8" id="KW-0040">ANK repeat</keyword>
<dbReference type="Gene3D" id="1.25.40.20">
    <property type="entry name" value="Ankyrin repeat-containing domain"/>
    <property type="match status" value="3"/>
</dbReference>
<organism evidence="11">
    <name type="scientific">Oppiella nova</name>
    <dbReference type="NCBI Taxonomy" id="334625"/>
    <lineage>
        <taxon>Eukaryota</taxon>
        <taxon>Metazoa</taxon>
        <taxon>Ecdysozoa</taxon>
        <taxon>Arthropoda</taxon>
        <taxon>Chelicerata</taxon>
        <taxon>Arachnida</taxon>
        <taxon>Acari</taxon>
        <taxon>Acariformes</taxon>
        <taxon>Sarcoptiformes</taxon>
        <taxon>Oribatida</taxon>
        <taxon>Brachypylina</taxon>
        <taxon>Oppioidea</taxon>
        <taxon>Oppiidae</taxon>
        <taxon>Oppiella</taxon>
    </lineage>
</organism>
<feature type="repeat" description="ANK" evidence="8">
    <location>
        <begin position="133"/>
        <end position="165"/>
    </location>
</feature>
<dbReference type="GO" id="GO:0006887">
    <property type="term" value="P:exocytosis"/>
    <property type="evidence" value="ECO:0007669"/>
    <property type="project" value="UniProtKB-KW"/>
</dbReference>
<keyword evidence="7" id="KW-0472">Membrane</keyword>
<dbReference type="Pfam" id="PF00531">
    <property type="entry name" value="Death"/>
    <property type="match status" value="1"/>
</dbReference>
<keyword evidence="2" id="KW-0268">Exocytosis</keyword>
<evidence type="ECO:0000256" key="7">
    <source>
        <dbReference type="ARBA" id="ARBA00023298"/>
    </source>
</evidence>
<dbReference type="SMART" id="SM00248">
    <property type="entry name" value="ANK"/>
    <property type="match status" value="9"/>
</dbReference>
<evidence type="ECO:0000256" key="2">
    <source>
        <dbReference type="ARBA" id="ARBA00022483"/>
    </source>
</evidence>
<feature type="chain" id="PRO_5035592235" description="Death domain-containing protein" evidence="9">
    <location>
        <begin position="19"/>
        <end position="458"/>
    </location>
</feature>
<protein>
    <recommendedName>
        <fullName evidence="10">Death domain-containing protein</fullName>
    </recommendedName>
</protein>
<dbReference type="PRINTS" id="PR01415">
    <property type="entry name" value="ANKYRIN"/>
</dbReference>
<evidence type="ECO:0000256" key="3">
    <source>
        <dbReference type="ARBA" id="ARBA00022537"/>
    </source>
</evidence>
<evidence type="ECO:0000256" key="6">
    <source>
        <dbReference type="ARBA" id="ARBA00023043"/>
    </source>
</evidence>
<dbReference type="SMART" id="SM00005">
    <property type="entry name" value="DEATH"/>
    <property type="match status" value="1"/>
</dbReference>
<dbReference type="Pfam" id="PF12796">
    <property type="entry name" value="Ank_2"/>
    <property type="match status" value="2"/>
</dbReference>
<dbReference type="SUPFAM" id="SSF48403">
    <property type="entry name" value="Ankyrin repeat"/>
    <property type="match status" value="1"/>
</dbReference>
<sequence length="458" mass="51444">MRPILMAAMVGNLQMVQLLVEAGCNCRAVNKKHYNVLHCAVKHDQTDITMYLLENVEDLDINAIDKLGQTSLQMASINNNLEIVQKLISCGAELNIKDKQGRSAGHWAAFKGHDEILTALIKAGIEIDDRDGDGKTALHLAAEYGFKDASNTLIQHNCDIFATDSKGRSALMIGAALGYVDVVALLVSYGAVLNSKDKNGNTALHLCVVGNHVKMTQFLIEKGAEIDSLNNRNQTPLVVSAELGHTEVAEVLIRNGADLQVQEKSGRTALYVASRGSFQAIVDMLIRAEREKTFRFKPTKDGFVRNARKETFESDDCNDIDSINHCEHEINQNISLNQLKKILWNLSRNHLEMNDWKRLARFWDFTDEQIKAIEHQYTGKTSYKEHSYRMMIIWLHSLPPSKNPFNELYDALIAINRKEIAEKVRKKAEEGNIFRSQRFGCQCLPGIPASLCHYCCIS</sequence>
<name>A0A7R9LG86_9ACAR</name>
<evidence type="ECO:0000256" key="8">
    <source>
        <dbReference type="PROSITE-ProRule" id="PRU00023"/>
    </source>
</evidence>
<dbReference type="PROSITE" id="PS50297">
    <property type="entry name" value="ANK_REP_REGION"/>
    <property type="match status" value="6"/>
</dbReference>
<dbReference type="EMBL" id="CAJPVJ010000781">
    <property type="protein sequence ID" value="CAG2163380.1"/>
    <property type="molecule type" value="Genomic_DNA"/>
</dbReference>
<dbReference type="AlphaFoldDB" id="A0A7R9LG86"/>
<dbReference type="InterPro" id="IPR000488">
    <property type="entry name" value="Death_dom"/>
</dbReference>
<dbReference type="EMBL" id="OC915606">
    <property type="protein sequence ID" value="CAD7641169.1"/>
    <property type="molecule type" value="Genomic_DNA"/>
</dbReference>
<dbReference type="SUPFAM" id="SSF47986">
    <property type="entry name" value="DEATH domain"/>
    <property type="match status" value="1"/>
</dbReference>
<keyword evidence="7" id="KW-1053">Target membrane</keyword>
<accession>A0A7R9LG86</accession>
<feature type="repeat" description="ANK" evidence="8">
    <location>
        <begin position="199"/>
        <end position="231"/>
    </location>
</feature>
<gene>
    <name evidence="11" type="ORF">ONB1V03_LOCUS2956</name>
</gene>
<keyword evidence="5" id="KW-0638">Presynaptic neurotoxin</keyword>
<keyword evidence="3" id="KW-1052">Target cell membrane</keyword>
<keyword evidence="5" id="KW-0528">Neurotoxin</keyword>
<dbReference type="Pfam" id="PF13637">
    <property type="entry name" value="Ank_4"/>
    <property type="match status" value="2"/>
</dbReference>
<evidence type="ECO:0000256" key="9">
    <source>
        <dbReference type="SAM" id="SignalP"/>
    </source>
</evidence>
<reference evidence="11" key="1">
    <citation type="submission" date="2020-11" db="EMBL/GenBank/DDBJ databases">
        <authorList>
            <person name="Tran Van P."/>
        </authorList>
    </citation>
    <scope>NUCLEOTIDE SEQUENCE</scope>
</reference>
<feature type="repeat" description="ANK" evidence="8">
    <location>
        <begin position="1"/>
        <end position="31"/>
    </location>
</feature>
<feature type="signal peptide" evidence="9">
    <location>
        <begin position="1"/>
        <end position="18"/>
    </location>
</feature>
<proteinExistence type="predicted"/>
<dbReference type="PROSITE" id="PS50088">
    <property type="entry name" value="ANK_REPEAT"/>
    <property type="match status" value="7"/>
</dbReference>
<dbReference type="Gene3D" id="1.10.533.10">
    <property type="entry name" value="Death Domain, Fas"/>
    <property type="match status" value="1"/>
</dbReference>
<evidence type="ECO:0000259" key="10">
    <source>
        <dbReference type="PROSITE" id="PS50017"/>
    </source>
</evidence>
<dbReference type="InterPro" id="IPR011029">
    <property type="entry name" value="DEATH-like_dom_sf"/>
</dbReference>
<keyword evidence="12" id="KW-1185">Reference proteome</keyword>
<dbReference type="PROSITE" id="PS50017">
    <property type="entry name" value="DEATH_DOMAIN"/>
    <property type="match status" value="1"/>
</dbReference>
<evidence type="ECO:0000256" key="4">
    <source>
        <dbReference type="ARBA" id="ARBA00022737"/>
    </source>
</evidence>
<dbReference type="Proteomes" id="UP000728032">
    <property type="component" value="Unassembled WGS sequence"/>
</dbReference>
<comment type="subcellular location">
    <subcellularLocation>
        <location evidence="1">Target cell membrane</location>
    </subcellularLocation>
</comment>
<feature type="repeat" description="ANK" evidence="8">
    <location>
        <begin position="166"/>
        <end position="198"/>
    </location>
</feature>
<keyword evidence="4" id="KW-0677">Repeat</keyword>
<dbReference type="InterPro" id="IPR002110">
    <property type="entry name" value="Ankyrin_rpt"/>
</dbReference>
<feature type="domain" description="Death" evidence="10">
    <location>
        <begin position="355"/>
        <end position="428"/>
    </location>
</feature>
<dbReference type="PANTHER" id="PTHR24161">
    <property type="entry name" value="ANK_REP_REGION DOMAIN-CONTAINING PROTEIN-RELATED"/>
    <property type="match status" value="1"/>
</dbReference>
<dbReference type="PANTHER" id="PTHR24161:SF85">
    <property type="entry name" value="PALMITOYLTRANSFERASE HIP14"/>
    <property type="match status" value="1"/>
</dbReference>
<feature type="repeat" description="ANK" evidence="8">
    <location>
        <begin position="100"/>
        <end position="132"/>
    </location>
</feature>
<dbReference type="OrthoDB" id="6485221at2759"/>
<evidence type="ECO:0000313" key="11">
    <source>
        <dbReference type="EMBL" id="CAD7641169.1"/>
    </source>
</evidence>
<dbReference type="GO" id="GO:0007165">
    <property type="term" value="P:signal transduction"/>
    <property type="evidence" value="ECO:0007669"/>
    <property type="project" value="InterPro"/>
</dbReference>
<feature type="repeat" description="ANK" evidence="8">
    <location>
        <begin position="67"/>
        <end position="99"/>
    </location>
</feature>
<evidence type="ECO:0000256" key="1">
    <source>
        <dbReference type="ARBA" id="ARBA00004175"/>
    </source>
</evidence>
<evidence type="ECO:0000313" key="12">
    <source>
        <dbReference type="Proteomes" id="UP000728032"/>
    </source>
</evidence>
<keyword evidence="5" id="KW-0800">Toxin</keyword>